<dbReference type="STRING" id="1121485.GCA_000426485_01031"/>
<evidence type="ECO:0000313" key="2">
    <source>
        <dbReference type="EMBL" id="TFD98755.1"/>
    </source>
</evidence>
<evidence type="ECO:0000259" key="1">
    <source>
        <dbReference type="Pfam" id="PF20720"/>
    </source>
</evidence>
<feature type="domain" description="Novel STAND NTPase 3" evidence="1">
    <location>
        <begin position="60"/>
        <end position="166"/>
    </location>
</feature>
<name>A0A4Y8L807_9BACT</name>
<dbReference type="Gene3D" id="3.40.50.300">
    <property type="entry name" value="P-loop containing nucleotide triphosphate hydrolases"/>
    <property type="match status" value="1"/>
</dbReference>
<dbReference type="Proteomes" id="UP000297861">
    <property type="component" value="Unassembled WGS sequence"/>
</dbReference>
<dbReference type="SUPFAM" id="SSF52540">
    <property type="entry name" value="P-loop containing nucleoside triphosphate hydrolases"/>
    <property type="match status" value="1"/>
</dbReference>
<comment type="caution">
    <text evidence="2">The sequence shown here is derived from an EMBL/GenBank/DDBJ whole genome shotgun (WGS) entry which is preliminary data.</text>
</comment>
<accession>A0A4Y8L807</accession>
<dbReference type="OrthoDB" id="1072308at2"/>
<reference evidence="2 3" key="1">
    <citation type="submission" date="2019-03" db="EMBL/GenBank/DDBJ databases">
        <title>San Antonio Military Medical Center submission to MRSN (WRAIR), pending publication.</title>
        <authorList>
            <person name="Blyth D.M."/>
            <person name="Mccarthy S.L."/>
            <person name="Schall S.E."/>
            <person name="Stam J.A."/>
            <person name="Ong A.C."/>
            <person name="Mcgann P.T."/>
        </authorList>
    </citation>
    <scope>NUCLEOTIDE SEQUENCE [LARGE SCALE GENOMIC DNA]</scope>
    <source>
        <strain evidence="2 3">MRSN571793</strain>
    </source>
</reference>
<protein>
    <recommendedName>
        <fullName evidence="1">Novel STAND NTPase 3 domain-containing protein</fullName>
    </recommendedName>
</protein>
<dbReference type="RefSeq" id="WP_134435253.1">
    <property type="nucleotide sequence ID" value="NZ_SOML01000001.1"/>
</dbReference>
<dbReference type="InterPro" id="IPR027417">
    <property type="entry name" value="P-loop_NTPase"/>
</dbReference>
<dbReference type="EMBL" id="SOML01000001">
    <property type="protein sequence ID" value="TFD98755.1"/>
    <property type="molecule type" value="Genomic_DNA"/>
</dbReference>
<organism evidence="2 3">
    <name type="scientific">Dysgonomonas capnocytophagoides</name>
    <dbReference type="NCBI Taxonomy" id="45254"/>
    <lineage>
        <taxon>Bacteria</taxon>
        <taxon>Pseudomonadati</taxon>
        <taxon>Bacteroidota</taxon>
        <taxon>Bacteroidia</taxon>
        <taxon>Bacteroidales</taxon>
        <taxon>Dysgonomonadaceae</taxon>
        <taxon>Dysgonomonas</taxon>
    </lineage>
</organism>
<gene>
    <name evidence="2" type="ORF">E2605_01320</name>
</gene>
<sequence length="201" mass="23196">MTTQSRTVNFEEVEKEMRLHRMPMPADRIYMKVPDARNILYRALEYFLAKDGTKAQWLPEYDRVAEWLTDNQGKGLFLYGNCGRGKSLLCRQVIPAILLHACRKVVKIYDMQEMNHKLDEVLTKGIISLDDIGSEEMMIKYGERRLAFAEIMDAAEKSGKVVIVSTNLTSDQIRSQYGDRVLDRIKAITTRVLFKGDSLRK</sequence>
<proteinExistence type="predicted"/>
<evidence type="ECO:0000313" key="3">
    <source>
        <dbReference type="Proteomes" id="UP000297861"/>
    </source>
</evidence>
<dbReference type="AlphaFoldDB" id="A0A4Y8L807"/>
<dbReference type="InterPro" id="IPR049050">
    <property type="entry name" value="nSTAND3"/>
</dbReference>
<keyword evidence="3" id="KW-1185">Reference proteome</keyword>
<dbReference type="Pfam" id="PF20720">
    <property type="entry name" value="nSTAND3"/>
    <property type="match status" value="1"/>
</dbReference>